<feature type="transmembrane region" description="Helical" evidence="6">
    <location>
        <begin position="402"/>
        <end position="419"/>
    </location>
</feature>
<evidence type="ECO:0000256" key="6">
    <source>
        <dbReference type="SAM" id="Phobius"/>
    </source>
</evidence>
<evidence type="ECO:0000256" key="4">
    <source>
        <dbReference type="ARBA" id="ARBA00022989"/>
    </source>
</evidence>
<dbReference type="GO" id="GO:0030003">
    <property type="term" value="P:intracellular monoatomic cation homeostasis"/>
    <property type="evidence" value="ECO:0007669"/>
    <property type="project" value="TreeGrafter"/>
</dbReference>
<evidence type="ECO:0000256" key="5">
    <source>
        <dbReference type="ARBA" id="ARBA00023136"/>
    </source>
</evidence>
<feature type="transmembrane region" description="Helical" evidence="6">
    <location>
        <begin position="204"/>
        <end position="225"/>
    </location>
</feature>
<dbReference type="Pfam" id="PF02535">
    <property type="entry name" value="Zip"/>
    <property type="match status" value="1"/>
</dbReference>
<dbReference type="GO" id="GO:0071578">
    <property type="term" value="P:zinc ion import across plasma membrane"/>
    <property type="evidence" value="ECO:0007669"/>
    <property type="project" value="TreeGrafter"/>
</dbReference>
<sequence>MSSQLLHISSTARLVVVLLFVFFGFSPSNSLPSASPSLILHALLDDSFTDDTLPTSDEFKLSTLQNFSYTPSPLATIPLHKLVGIKNIKSLLIVSSFSDSATEKFIIEIHNPEKAKQQYLGETRLSLFKAIIYAFVGVTLTNLCAISGFICIPVKRWKYFSHLLNYMMALAVGALFSTAVLVLLPEAMRMIDMPLEFGGQGRTYLYKLVCIPAGALFFFFVEYLLMILPRLLRWKVSPESGNVSERGDANEWYEQLNGARNNSTPEISVEETGDADSGVSICITAITDANKRGQLGRCCLYFTPEKFSQIATVAWMILFGDAFHNFMDGMTIGVGFTESPSVGIALCLSILFEELPHELGDFAVLISSGFSVKSAIVANFLSSCSAYLGMILGLIIGEVSAGALYVFAITAGFFFYISLSNMLPSLRETLEEKEKKNENSFWLFIIQVAGLLTGFGCVLGVALVSDLISF</sequence>
<accession>A0A564ZCL5</accession>
<proteinExistence type="inferred from homology"/>
<dbReference type="GO" id="GO:0005385">
    <property type="term" value="F:zinc ion transmembrane transporter activity"/>
    <property type="evidence" value="ECO:0007669"/>
    <property type="project" value="TreeGrafter"/>
</dbReference>
<reference evidence="7 8" key="1">
    <citation type="submission" date="2019-07" db="EMBL/GenBank/DDBJ databases">
        <authorList>
            <person name="Jastrzebski P J."/>
            <person name="Paukszto L."/>
            <person name="Jastrzebski P J."/>
        </authorList>
    </citation>
    <scope>NUCLEOTIDE SEQUENCE [LARGE SCALE GENOMIC DNA]</scope>
    <source>
        <strain evidence="7 8">WMS-il1</strain>
    </source>
</reference>
<keyword evidence="4 6" id="KW-1133">Transmembrane helix</keyword>
<dbReference type="InterPro" id="IPR050799">
    <property type="entry name" value="ZIP_Transporter"/>
</dbReference>
<evidence type="ECO:0000256" key="2">
    <source>
        <dbReference type="ARBA" id="ARBA00006939"/>
    </source>
</evidence>
<evidence type="ECO:0000256" key="3">
    <source>
        <dbReference type="ARBA" id="ARBA00022692"/>
    </source>
</evidence>
<gene>
    <name evidence="7" type="ORF">WMSIL1_LOCUS14735</name>
</gene>
<dbReference type="Proteomes" id="UP000321570">
    <property type="component" value="Unassembled WGS sequence"/>
</dbReference>
<feature type="transmembrane region" description="Helical" evidence="6">
    <location>
        <begin position="130"/>
        <end position="151"/>
    </location>
</feature>
<name>A0A564ZCL5_HYMDI</name>
<feature type="transmembrane region" description="Helical" evidence="6">
    <location>
        <begin position="440"/>
        <end position="464"/>
    </location>
</feature>
<keyword evidence="3 6" id="KW-0812">Transmembrane</keyword>
<evidence type="ECO:0000256" key="1">
    <source>
        <dbReference type="ARBA" id="ARBA00004141"/>
    </source>
</evidence>
<feature type="transmembrane region" description="Helical" evidence="6">
    <location>
        <begin position="376"/>
        <end position="396"/>
    </location>
</feature>
<dbReference type="PANTHER" id="PTHR12191:SF37">
    <property type="entry name" value="ZINC TRANSPORTER FOI"/>
    <property type="match status" value="1"/>
</dbReference>
<organism evidence="7 8">
    <name type="scientific">Hymenolepis diminuta</name>
    <name type="common">Rat tapeworm</name>
    <dbReference type="NCBI Taxonomy" id="6216"/>
    <lineage>
        <taxon>Eukaryota</taxon>
        <taxon>Metazoa</taxon>
        <taxon>Spiralia</taxon>
        <taxon>Lophotrochozoa</taxon>
        <taxon>Platyhelminthes</taxon>
        <taxon>Cestoda</taxon>
        <taxon>Eucestoda</taxon>
        <taxon>Cyclophyllidea</taxon>
        <taxon>Hymenolepididae</taxon>
        <taxon>Hymenolepis</taxon>
    </lineage>
</organism>
<evidence type="ECO:0000313" key="8">
    <source>
        <dbReference type="Proteomes" id="UP000321570"/>
    </source>
</evidence>
<keyword evidence="5 6" id="KW-0472">Membrane</keyword>
<feature type="transmembrane region" description="Helical" evidence="6">
    <location>
        <begin position="163"/>
        <end position="184"/>
    </location>
</feature>
<dbReference type="GO" id="GO:0140410">
    <property type="term" value="F:monoatomic cation:bicarbonate symporter activity"/>
    <property type="evidence" value="ECO:0007669"/>
    <property type="project" value="TreeGrafter"/>
</dbReference>
<evidence type="ECO:0008006" key="9">
    <source>
        <dbReference type="Google" id="ProtNLM"/>
    </source>
</evidence>
<dbReference type="EMBL" id="CABIJS010000714">
    <property type="protein sequence ID" value="VUZ57235.1"/>
    <property type="molecule type" value="Genomic_DNA"/>
</dbReference>
<dbReference type="InterPro" id="IPR003689">
    <property type="entry name" value="ZIP"/>
</dbReference>
<keyword evidence="8" id="KW-1185">Reference proteome</keyword>
<protein>
    <recommendedName>
        <fullName evidence="9">Zinc transporter ZIP8</fullName>
    </recommendedName>
</protein>
<evidence type="ECO:0000313" key="7">
    <source>
        <dbReference type="EMBL" id="VUZ57235.1"/>
    </source>
</evidence>
<comment type="subcellular location">
    <subcellularLocation>
        <location evidence="1">Membrane</location>
        <topology evidence="1">Multi-pass membrane protein</topology>
    </subcellularLocation>
</comment>
<dbReference type="GO" id="GO:0005886">
    <property type="term" value="C:plasma membrane"/>
    <property type="evidence" value="ECO:0007669"/>
    <property type="project" value="TreeGrafter"/>
</dbReference>
<comment type="similarity">
    <text evidence="2">Belongs to the ZIP transporter (TC 2.A.5) family.</text>
</comment>
<dbReference type="PANTHER" id="PTHR12191">
    <property type="entry name" value="SOLUTE CARRIER FAMILY 39"/>
    <property type="match status" value="1"/>
</dbReference>
<dbReference type="AlphaFoldDB" id="A0A564ZCL5"/>